<accession>A0A1I7TWT1</accession>
<protein>
    <submittedName>
        <fullName evidence="3">Uncharacterized protein</fullName>
    </submittedName>
</protein>
<proteinExistence type="predicted"/>
<name>A0A1I7TWT1_9PELO</name>
<evidence type="ECO:0000313" key="2">
    <source>
        <dbReference type="Proteomes" id="UP000095282"/>
    </source>
</evidence>
<keyword evidence="2" id="KW-1185">Reference proteome</keyword>
<reference evidence="3" key="1">
    <citation type="submission" date="2016-11" db="UniProtKB">
        <authorList>
            <consortium name="WormBaseParasite"/>
        </authorList>
    </citation>
    <scope>IDENTIFICATION</scope>
</reference>
<dbReference type="WBParaSite" id="Csp11.Scaffold629.g12574.t1">
    <property type="protein sequence ID" value="Csp11.Scaffold629.g12574.t1"/>
    <property type="gene ID" value="Csp11.Scaffold629.g12574"/>
</dbReference>
<keyword evidence="1" id="KW-0472">Membrane</keyword>
<keyword evidence="1" id="KW-1133">Transmembrane helix</keyword>
<dbReference type="Proteomes" id="UP000095282">
    <property type="component" value="Unplaced"/>
</dbReference>
<organism evidence="2 3">
    <name type="scientific">Caenorhabditis tropicalis</name>
    <dbReference type="NCBI Taxonomy" id="1561998"/>
    <lineage>
        <taxon>Eukaryota</taxon>
        <taxon>Metazoa</taxon>
        <taxon>Ecdysozoa</taxon>
        <taxon>Nematoda</taxon>
        <taxon>Chromadorea</taxon>
        <taxon>Rhabditida</taxon>
        <taxon>Rhabditina</taxon>
        <taxon>Rhabditomorpha</taxon>
        <taxon>Rhabditoidea</taxon>
        <taxon>Rhabditidae</taxon>
        <taxon>Peloderinae</taxon>
        <taxon>Caenorhabditis</taxon>
    </lineage>
</organism>
<feature type="transmembrane region" description="Helical" evidence="1">
    <location>
        <begin position="50"/>
        <end position="72"/>
    </location>
</feature>
<sequence>MWVNTARERARERAGLTSPLSLPPFTLSLIHSSSSSSHPIPPSTTPNSRLFLPIHPLLIFEILTRFFFFPFLSHPFPSTQHVAFDSPIYHLHLTTPSPIIFNPLLKQHYYNKVSFFYSLSILSNALFFWEIGHLCMFSFVFYFAPGEIPRKRTLARYLD</sequence>
<evidence type="ECO:0000256" key="1">
    <source>
        <dbReference type="SAM" id="Phobius"/>
    </source>
</evidence>
<feature type="transmembrane region" description="Helical" evidence="1">
    <location>
        <begin position="115"/>
        <end position="144"/>
    </location>
</feature>
<dbReference type="AlphaFoldDB" id="A0A1I7TWT1"/>
<evidence type="ECO:0000313" key="3">
    <source>
        <dbReference type="WBParaSite" id="Csp11.Scaffold629.g12574.t1"/>
    </source>
</evidence>
<keyword evidence="1" id="KW-0812">Transmembrane</keyword>